<dbReference type="SUPFAM" id="SSF90123">
    <property type="entry name" value="ABC transporter transmembrane region"/>
    <property type="match status" value="1"/>
</dbReference>
<keyword evidence="3 6" id="KW-1133">Transmembrane helix</keyword>
<feature type="compositionally biased region" description="Low complexity" evidence="5">
    <location>
        <begin position="8"/>
        <end position="18"/>
    </location>
</feature>
<dbReference type="GO" id="GO:0005524">
    <property type="term" value="F:ATP binding"/>
    <property type="evidence" value="ECO:0007669"/>
    <property type="project" value="InterPro"/>
</dbReference>
<dbReference type="Pfam" id="PF00005">
    <property type="entry name" value="ABC_tran"/>
    <property type="match status" value="1"/>
</dbReference>
<dbReference type="GO" id="GO:0016887">
    <property type="term" value="F:ATP hydrolysis activity"/>
    <property type="evidence" value="ECO:0007669"/>
    <property type="project" value="InterPro"/>
</dbReference>
<evidence type="ECO:0000256" key="2">
    <source>
        <dbReference type="ARBA" id="ARBA00022692"/>
    </source>
</evidence>
<evidence type="ECO:0000256" key="6">
    <source>
        <dbReference type="SAM" id="Phobius"/>
    </source>
</evidence>
<gene>
    <name evidence="8" type="ORF">EWM64_g10454</name>
</gene>
<evidence type="ECO:0000259" key="7">
    <source>
        <dbReference type="Pfam" id="PF00005"/>
    </source>
</evidence>
<comment type="subcellular location">
    <subcellularLocation>
        <location evidence="1">Membrane</location>
        <topology evidence="1">Multi-pass membrane protein</topology>
    </subcellularLocation>
</comment>
<feature type="region of interest" description="Disordered" evidence="5">
    <location>
        <begin position="1"/>
        <end position="24"/>
    </location>
</feature>
<accession>A0A4Y9ZIK4</accession>
<dbReference type="InterPro" id="IPR039421">
    <property type="entry name" value="Type_1_exporter"/>
</dbReference>
<comment type="caution">
    <text evidence="8">The sequence shown here is derived from an EMBL/GenBank/DDBJ whole genome shotgun (WGS) entry which is preliminary data.</text>
</comment>
<dbReference type="PANTHER" id="PTHR24221">
    <property type="entry name" value="ATP-BINDING CASSETTE SUB-FAMILY B"/>
    <property type="match status" value="1"/>
</dbReference>
<reference evidence="8 9" key="1">
    <citation type="submission" date="2019-02" db="EMBL/GenBank/DDBJ databases">
        <title>Genome sequencing of the rare red list fungi Hericium alpestre (H. flagellum).</title>
        <authorList>
            <person name="Buettner E."/>
            <person name="Kellner H."/>
        </authorList>
    </citation>
    <scope>NUCLEOTIDE SEQUENCE [LARGE SCALE GENOMIC DNA]</scope>
    <source>
        <strain evidence="8 9">DSM 108284</strain>
    </source>
</reference>
<dbReference type="STRING" id="135208.A0A4Y9ZIK4"/>
<evidence type="ECO:0000256" key="5">
    <source>
        <dbReference type="SAM" id="MobiDB-lite"/>
    </source>
</evidence>
<evidence type="ECO:0000256" key="4">
    <source>
        <dbReference type="ARBA" id="ARBA00023136"/>
    </source>
</evidence>
<evidence type="ECO:0000313" key="8">
    <source>
        <dbReference type="EMBL" id="TFY73558.1"/>
    </source>
</evidence>
<dbReference type="InterPro" id="IPR027417">
    <property type="entry name" value="P-loop_NTPase"/>
</dbReference>
<evidence type="ECO:0000256" key="1">
    <source>
        <dbReference type="ARBA" id="ARBA00004141"/>
    </source>
</evidence>
<keyword evidence="4 6" id="KW-0472">Membrane</keyword>
<feature type="transmembrane region" description="Helical" evidence="6">
    <location>
        <begin position="82"/>
        <end position="105"/>
    </location>
</feature>
<dbReference type="Gene3D" id="3.40.50.300">
    <property type="entry name" value="P-loop containing nucleotide triphosphate hydrolases"/>
    <property type="match status" value="1"/>
</dbReference>
<dbReference type="EMBL" id="SFCI01002742">
    <property type="protein sequence ID" value="TFY73558.1"/>
    <property type="molecule type" value="Genomic_DNA"/>
</dbReference>
<dbReference type="PANTHER" id="PTHR24221:SF632">
    <property type="entry name" value="ATP-DEPENDENT LIPID A-CORE FLIPPASE"/>
    <property type="match status" value="1"/>
</dbReference>
<organism evidence="8 9">
    <name type="scientific">Hericium alpestre</name>
    <dbReference type="NCBI Taxonomy" id="135208"/>
    <lineage>
        <taxon>Eukaryota</taxon>
        <taxon>Fungi</taxon>
        <taxon>Dikarya</taxon>
        <taxon>Basidiomycota</taxon>
        <taxon>Agaricomycotina</taxon>
        <taxon>Agaricomycetes</taxon>
        <taxon>Russulales</taxon>
        <taxon>Hericiaceae</taxon>
        <taxon>Hericium</taxon>
    </lineage>
</organism>
<dbReference type="SUPFAM" id="SSF52540">
    <property type="entry name" value="P-loop containing nucleoside triphosphate hydrolases"/>
    <property type="match status" value="1"/>
</dbReference>
<proteinExistence type="predicted"/>
<evidence type="ECO:0000313" key="9">
    <source>
        <dbReference type="Proteomes" id="UP000298061"/>
    </source>
</evidence>
<name>A0A4Y9ZIK4_9AGAM</name>
<sequence length="520" mass="59132">MGHKRRTTTTSSRNSSSTFDPKDAERVEHHRIGVWDLYVQHEEKLLSYVPSAWRDRLEEYGSILNDMPYLWRTVKDISKTCWHFLVVYATITVIIALLPALTLWYSGQLLKIVQIAVEDRTVDKNLLFRIAGGRVLCTLSQRLLEQVRTRVSQDLNSRIKQHYSVHIFHSMARLDVPTYEDPVVSRQLDAIIPSERSSIAWTAISSLLRIVSSILQVGSQFLVLYGVLSEQRDGPLLALLSLADRIVSWFDSPAGPLQVTGVWAATVSNEDFLRMEGMKRVITNPRHRQELVAGSMTEHLTKQYRKLVTRLGDRAGDFWSLHHRWVINRRSTVIKSILREPLSELPQIVFTLRAAQYPTSIPVSLASLHLIQESSQSFMTMMTSLTQQAGTLSEKMSGLRKLYEAANIPNKVPDGRIPFPENAQSIHNGISLEFRHVSFEYTGSDDYALRDISFKIVPGQLCVIVGVNGSGKSTILKLIARIYDVTEGEILLDGRDIRTLQLHDIRRAMAILFQDYTHFP</sequence>
<dbReference type="OrthoDB" id="6500128at2759"/>
<dbReference type="InterPro" id="IPR003439">
    <property type="entry name" value="ABC_transporter-like_ATP-bd"/>
</dbReference>
<keyword evidence="2 6" id="KW-0812">Transmembrane</keyword>
<feature type="non-terminal residue" evidence="8">
    <location>
        <position position="520"/>
    </location>
</feature>
<evidence type="ECO:0000256" key="3">
    <source>
        <dbReference type="ARBA" id="ARBA00022989"/>
    </source>
</evidence>
<keyword evidence="9" id="KW-1185">Reference proteome</keyword>
<dbReference type="GO" id="GO:0016020">
    <property type="term" value="C:membrane"/>
    <property type="evidence" value="ECO:0007669"/>
    <property type="project" value="UniProtKB-SubCell"/>
</dbReference>
<feature type="domain" description="ABC transporter" evidence="7">
    <location>
        <begin position="449"/>
        <end position="520"/>
    </location>
</feature>
<dbReference type="AlphaFoldDB" id="A0A4Y9ZIK4"/>
<dbReference type="InterPro" id="IPR036640">
    <property type="entry name" value="ABC1_TM_sf"/>
</dbReference>
<dbReference type="Proteomes" id="UP000298061">
    <property type="component" value="Unassembled WGS sequence"/>
</dbReference>
<dbReference type="GO" id="GO:0034040">
    <property type="term" value="F:ATPase-coupled lipid transmembrane transporter activity"/>
    <property type="evidence" value="ECO:0007669"/>
    <property type="project" value="TreeGrafter"/>
</dbReference>
<protein>
    <recommendedName>
        <fullName evidence="7">ABC transporter domain-containing protein</fullName>
    </recommendedName>
</protein>